<feature type="domain" description="ABC transmembrane type-1" evidence="8">
    <location>
        <begin position="56"/>
        <end position="268"/>
    </location>
</feature>
<dbReference type="Proteomes" id="UP000306196">
    <property type="component" value="Unassembled WGS sequence"/>
</dbReference>
<organism evidence="9 10">
    <name type="scientific">Phragmitibacter flavus</name>
    <dbReference type="NCBI Taxonomy" id="2576071"/>
    <lineage>
        <taxon>Bacteria</taxon>
        <taxon>Pseudomonadati</taxon>
        <taxon>Verrucomicrobiota</taxon>
        <taxon>Verrucomicrobiia</taxon>
        <taxon>Verrucomicrobiales</taxon>
        <taxon>Verrucomicrobiaceae</taxon>
        <taxon>Phragmitibacter</taxon>
    </lineage>
</organism>
<dbReference type="CDD" id="cd06261">
    <property type="entry name" value="TM_PBP2"/>
    <property type="match status" value="1"/>
</dbReference>
<evidence type="ECO:0000256" key="6">
    <source>
        <dbReference type="ARBA" id="ARBA00023136"/>
    </source>
</evidence>
<sequence length="282" mass="30822">MQSANMDELDGWVTRSEPEKGRVAIFRPVISGILQGDLGISTRYNDPAWGMIKERLPVSLFYGLAMFILTYSVCIPLGILKAVKHRTVIDNVSSVLIFTGYAIPGFVLGSLLVVYLAARLGWFPSAGFVSENFSELSAPGKVWDVVHHAILPLICYMVGSFAMMTMLMKNNLMDNLATDYVRTAIAKGASSRQAVLGHALRNSLIPIATTLGGITSIFFTGGILVEKIFDINGFGLLSYQSIQDRDYPVVMAILTINVVLLMVGNILSDLLVAIADPRIRFK</sequence>
<evidence type="ECO:0000256" key="7">
    <source>
        <dbReference type="RuleBase" id="RU363032"/>
    </source>
</evidence>
<keyword evidence="4 7" id="KW-0812">Transmembrane</keyword>
<evidence type="ECO:0000256" key="4">
    <source>
        <dbReference type="ARBA" id="ARBA00022692"/>
    </source>
</evidence>
<dbReference type="EMBL" id="VAUV01000001">
    <property type="protein sequence ID" value="TLD72876.1"/>
    <property type="molecule type" value="Genomic_DNA"/>
</dbReference>
<feature type="transmembrane region" description="Helical" evidence="7">
    <location>
        <begin position="145"/>
        <end position="167"/>
    </location>
</feature>
<dbReference type="GO" id="GO:0055085">
    <property type="term" value="P:transmembrane transport"/>
    <property type="evidence" value="ECO:0007669"/>
    <property type="project" value="InterPro"/>
</dbReference>
<comment type="subcellular location">
    <subcellularLocation>
        <location evidence="1 7">Cell membrane</location>
        <topology evidence="1 7">Multi-pass membrane protein</topology>
    </subcellularLocation>
</comment>
<keyword evidence="10" id="KW-1185">Reference proteome</keyword>
<feature type="transmembrane region" description="Helical" evidence="7">
    <location>
        <begin position="95"/>
        <end position="118"/>
    </location>
</feature>
<feature type="transmembrane region" description="Helical" evidence="7">
    <location>
        <begin position="60"/>
        <end position="83"/>
    </location>
</feature>
<proteinExistence type="inferred from homology"/>
<evidence type="ECO:0000256" key="5">
    <source>
        <dbReference type="ARBA" id="ARBA00022989"/>
    </source>
</evidence>
<comment type="similarity">
    <text evidence="7">Belongs to the binding-protein-dependent transport system permease family.</text>
</comment>
<accession>A0A5R8KKM6</accession>
<reference evidence="9 10" key="1">
    <citation type="submission" date="2019-05" db="EMBL/GenBank/DDBJ databases">
        <title>Verrucobacter flavum gen. nov., sp. nov. a new member of the family Verrucomicrobiaceae.</title>
        <authorList>
            <person name="Szuroczki S."/>
            <person name="Abbaszade G."/>
            <person name="Szabo A."/>
            <person name="Felfoldi T."/>
            <person name="Schumann P."/>
            <person name="Boka K."/>
            <person name="Keki Z."/>
            <person name="Toumi M."/>
            <person name="Toth E."/>
        </authorList>
    </citation>
    <scope>NUCLEOTIDE SEQUENCE [LARGE SCALE GENOMIC DNA]</scope>
    <source>
        <strain evidence="9 10">MG-N-17</strain>
    </source>
</reference>
<evidence type="ECO:0000313" key="10">
    <source>
        <dbReference type="Proteomes" id="UP000306196"/>
    </source>
</evidence>
<evidence type="ECO:0000256" key="3">
    <source>
        <dbReference type="ARBA" id="ARBA00022475"/>
    </source>
</evidence>
<dbReference type="GO" id="GO:0005886">
    <property type="term" value="C:plasma membrane"/>
    <property type="evidence" value="ECO:0007669"/>
    <property type="project" value="UniProtKB-SubCell"/>
</dbReference>
<keyword evidence="2 7" id="KW-0813">Transport</keyword>
<feature type="transmembrane region" description="Helical" evidence="7">
    <location>
        <begin position="249"/>
        <end position="275"/>
    </location>
</feature>
<comment type="caution">
    <text evidence="9">The sequence shown here is derived from an EMBL/GenBank/DDBJ whole genome shotgun (WGS) entry which is preliminary data.</text>
</comment>
<gene>
    <name evidence="9" type="ORF">FEM03_01890</name>
</gene>
<name>A0A5R8KKM6_9BACT</name>
<evidence type="ECO:0000256" key="1">
    <source>
        <dbReference type="ARBA" id="ARBA00004651"/>
    </source>
</evidence>
<dbReference type="SUPFAM" id="SSF161098">
    <property type="entry name" value="MetI-like"/>
    <property type="match status" value="1"/>
</dbReference>
<keyword evidence="5 7" id="KW-1133">Transmembrane helix</keyword>
<dbReference type="InterPro" id="IPR000515">
    <property type="entry name" value="MetI-like"/>
</dbReference>
<dbReference type="PANTHER" id="PTHR30465">
    <property type="entry name" value="INNER MEMBRANE ABC TRANSPORTER"/>
    <property type="match status" value="1"/>
</dbReference>
<dbReference type="Gene3D" id="1.10.3720.10">
    <property type="entry name" value="MetI-like"/>
    <property type="match status" value="1"/>
</dbReference>
<dbReference type="Pfam" id="PF00528">
    <property type="entry name" value="BPD_transp_1"/>
    <property type="match status" value="1"/>
</dbReference>
<dbReference type="OrthoDB" id="9773683at2"/>
<protein>
    <submittedName>
        <fullName evidence="9">ABC transporter permease</fullName>
    </submittedName>
</protein>
<dbReference type="PANTHER" id="PTHR30465:SF66">
    <property type="entry name" value="INNER MEMBRANE ABC TRANSPORTER PERMEASE PROTEIN YEJB"/>
    <property type="match status" value="1"/>
</dbReference>
<keyword evidence="3" id="KW-1003">Cell membrane</keyword>
<dbReference type="InterPro" id="IPR035906">
    <property type="entry name" value="MetI-like_sf"/>
</dbReference>
<evidence type="ECO:0000313" key="9">
    <source>
        <dbReference type="EMBL" id="TLD72876.1"/>
    </source>
</evidence>
<dbReference type="PROSITE" id="PS50928">
    <property type="entry name" value="ABC_TM1"/>
    <property type="match status" value="1"/>
</dbReference>
<feature type="transmembrane region" description="Helical" evidence="7">
    <location>
        <begin position="204"/>
        <end position="229"/>
    </location>
</feature>
<dbReference type="AlphaFoldDB" id="A0A5R8KKM6"/>
<keyword evidence="6 7" id="KW-0472">Membrane</keyword>
<evidence type="ECO:0000256" key="2">
    <source>
        <dbReference type="ARBA" id="ARBA00022448"/>
    </source>
</evidence>
<dbReference type="GO" id="GO:0042884">
    <property type="term" value="P:microcin transport"/>
    <property type="evidence" value="ECO:0007669"/>
    <property type="project" value="TreeGrafter"/>
</dbReference>
<evidence type="ECO:0000259" key="8">
    <source>
        <dbReference type="PROSITE" id="PS50928"/>
    </source>
</evidence>